<dbReference type="AlphaFoldDB" id="A0A640SS36"/>
<gene>
    <name evidence="1" type="ORF">Sgleb_09630</name>
</gene>
<protein>
    <submittedName>
        <fullName evidence="1">Uncharacterized protein</fullName>
    </submittedName>
</protein>
<evidence type="ECO:0000313" key="2">
    <source>
        <dbReference type="Proteomes" id="UP000430079"/>
    </source>
</evidence>
<organism evidence="1 2">
    <name type="scientific">Streptomyces glebosus</name>
    <dbReference type="NCBI Taxonomy" id="249580"/>
    <lineage>
        <taxon>Bacteria</taxon>
        <taxon>Bacillati</taxon>
        <taxon>Actinomycetota</taxon>
        <taxon>Actinomycetes</taxon>
        <taxon>Kitasatosporales</taxon>
        <taxon>Streptomycetaceae</taxon>
        <taxon>Streptomyces</taxon>
    </lineage>
</organism>
<evidence type="ECO:0000313" key="1">
    <source>
        <dbReference type="EMBL" id="GFE12916.1"/>
    </source>
</evidence>
<reference evidence="1 2" key="1">
    <citation type="submission" date="2019-12" db="EMBL/GenBank/DDBJ databases">
        <title>Whole genome shotgun sequence of Streptomyces hygroscopicus subsp. glebosus NBRC 13786.</title>
        <authorList>
            <person name="Ichikawa N."/>
            <person name="Kimura A."/>
            <person name="Kitahashi Y."/>
            <person name="Komaki H."/>
            <person name="Tamura T."/>
        </authorList>
    </citation>
    <scope>NUCLEOTIDE SEQUENCE [LARGE SCALE GENOMIC DNA]</scope>
    <source>
        <strain evidence="1 2">NBRC 13786</strain>
    </source>
</reference>
<name>A0A640SS36_9ACTN</name>
<dbReference type="Proteomes" id="UP000430079">
    <property type="component" value="Unassembled WGS sequence"/>
</dbReference>
<keyword evidence="2" id="KW-1185">Reference proteome</keyword>
<proteinExistence type="predicted"/>
<dbReference type="EMBL" id="BLIO01000001">
    <property type="protein sequence ID" value="GFE12916.1"/>
    <property type="molecule type" value="Genomic_DNA"/>
</dbReference>
<accession>A0A640SS36</accession>
<sequence>MDVWRSAVAMLRVGNYPYSGGYQGVSERRGERAASGVGPAGRVPRWAARRAAVAGSRHAEFTDGS</sequence>
<comment type="caution">
    <text evidence="1">The sequence shown here is derived from an EMBL/GenBank/DDBJ whole genome shotgun (WGS) entry which is preliminary data.</text>
</comment>